<reference evidence="1 2" key="1">
    <citation type="submission" date="2013-02" db="EMBL/GenBank/DDBJ databases">
        <title>Whole genome shotgun sequence of Gordonia malaquae NBRC 108250.</title>
        <authorList>
            <person name="Yoshida I."/>
            <person name="Hosoyama A."/>
            <person name="Tsuchikane K."/>
            <person name="Ando Y."/>
            <person name="Baba S."/>
            <person name="Ohji S."/>
            <person name="Hamada M."/>
            <person name="Tamura T."/>
            <person name="Yamazoe A."/>
            <person name="Yamazaki S."/>
            <person name="Fujita N."/>
        </authorList>
    </citation>
    <scope>NUCLEOTIDE SEQUENCE [LARGE SCALE GENOMIC DNA]</scope>
    <source>
        <strain evidence="1 2">NBRC 108250</strain>
    </source>
</reference>
<protein>
    <recommendedName>
        <fullName evidence="3">DUF3263 domain-containing protein</fullName>
    </recommendedName>
</protein>
<sequence length="68" mass="7689">MTDDDRRLLDFAGRRFSSPGAHAAAVREEFGLSVTRYWQRVANLCRDPEALAYAPVVVNRLRRIAGRA</sequence>
<comment type="caution">
    <text evidence="1">The sequence shown here is derived from an EMBL/GenBank/DDBJ whole genome shotgun (WGS) entry which is preliminary data.</text>
</comment>
<dbReference type="STRING" id="410332.SAMN04488550_4196"/>
<dbReference type="AlphaFoldDB" id="M3V000"/>
<dbReference type="Proteomes" id="UP000035009">
    <property type="component" value="Unassembled WGS sequence"/>
</dbReference>
<name>M3V000_GORML</name>
<dbReference type="InterPro" id="IPR021678">
    <property type="entry name" value="DUF3263"/>
</dbReference>
<dbReference type="eggNOG" id="ENOG5031VZK">
    <property type="taxonomic scope" value="Bacteria"/>
</dbReference>
<organism evidence="1 2">
    <name type="scientific">Gordonia malaquae NBRC 108250</name>
    <dbReference type="NCBI Taxonomy" id="1223542"/>
    <lineage>
        <taxon>Bacteria</taxon>
        <taxon>Bacillati</taxon>
        <taxon>Actinomycetota</taxon>
        <taxon>Actinomycetes</taxon>
        <taxon>Mycobacteriales</taxon>
        <taxon>Gordoniaceae</taxon>
        <taxon>Gordonia</taxon>
    </lineage>
</organism>
<gene>
    <name evidence="1" type="ORF">GM1_041_00230</name>
</gene>
<evidence type="ECO:0000313" key="1">
    <source>
        <dbReference type="EMBL" id="GAC81652.1"/>
    </source>
</evidence>
<dbReference type="EMBL" id="BAOP01000041">
    <property type="protein sequence ID" value="GAC81652.1"/>
    <property type="molecule type" value="Genomic_DNA"/>
</dbReference>
<evidence type="ECO:0000313" key="2">
    <source>
        <dbReference type="Proteomes" id="UP000035009"/>
    </source>
</evidence>
<proteinExistence type="predicted"/>
<dbReference type="OrthoDB" id="3268863at2"/>
<dbReference type="Pfam" id="PF11662">
    <property type="entry name" value="DUF3263"/>
    <property type="match status" value="1"/>
</dbReference>
<keyword evidence="2" id="KW-1185">Reference proteome</keyword>
<evidence type="ECO:0008006" key="3">
    <source>
        <dbReference type="Google" id="ProtNLM"/>
    </source>
</evidence>
<dbReference type="RefSeq" id="WP_008381595.1">
    <property type="nucleotide sequence ID" value="NZ_BAOP01000041.1"/>
</dbReference>
<accession>M3V000</accession>